<keyword evidence="3" id="KW-1185">Reference proteome</keyword>
<accession>A0A8J3I6R5</accession>
<organism evidence="2 3">
    <name type="scientific">Ktedonospora formicarum</name>
    <dbReference type="NCBI Taxonomy" id="2778364"/>
    <lineage>
        <taxon>Bacteria</taxon>
        <taxon>Bacillati</taxon>
        <taxon>Chloroflexota</taxon>
        <taxon>Ktedonobacteria</taxon>
        <taxon>Ktedonobacterales</taxon>
        <taxon>Ktedonobacteraceae</taxon>
        <taxon>Ktedonospora</taxon>
    </lineage>
</organism>
<dbReference type="Gene3D" id="3.40.50.720">
    <property type="entry name" value="NAD(P)-binding Rossmann-like Domain"/>
    <property type="match status" value="1"/>
</dbReference>
<dbReference type="Pfam" id="PF01370">
    <property type="entry name" value="Epimerase"/>
    <property type="match status" value="1"/>
</dbReference>
<name>A0A8J3I6R5_9CHLR</name>
<feature type="domain" description="NAD-dependent epimerase/dehydratase" evidence="1">
    <location>
        <begin position="12"/>
        <end position="216"/>
    </location>
</feature>
<dbReference type="SUPFAM" id="SSF51735">
    <property type="entry name" value="NAD(P)-binding Rossmann-fold domains"/>
    <property type="match status" value="1"/>
</dbReference>
<comment type="caution">
    <text evidence="2">The sequence shown here is derived from an EMBL/GenBank/DDBJ whole genome shotgun (WGS) entry which is preliminary data.</text>
</comment>
<dbReference type="InterPro" id="IPR036291">
    <property type="entry name" value="NAD(P)-bd_dom_sf"/>
</dbReference>
<dbReference type="Proteomes" id="UP000612362">
    <property type="component" value="Unassembled WGS sequence"/>
</dbReference>
<evidence type="ECO:0000259" key="1">
    <source>
        <dbReference type="Pfam" id="PF01370"/>
    </source>
</evidence>
<dbReference type="RefSeq" id="WP_220195835.1">
    <property type="nucleotide sequence ID" value="NZ_BNJF01000002.1"/>
</dbReference>
<evidence type="ECO:0000313" key="2">
    <source>
        <dbReference type="EMBL" id="GHO46459.1"/>
    </source>
</evidence>
<reference evidence="2" key="1">
    <citation type="submission" date="2020-10" db="EMBL/GenBank/DDBJ databases">
        <title>Taxonomic study of unclassified bacteria belonging to the class Ktedonobacteria.</title>
        <authorList>
            <person name="Yabe S."/>
            <person name="Wang C.M."/>
            <person name="Zheng Y."/>
            <person name="Sakai Y."/>
            <person name="Cavaletti L."/>
            <person name="Monciardini P."/>
            <person name="Donadio S."/>
        </authorList>
    </citation>
    <scope>NUCLEOTIDE SEQUENCE</scope>
    <source>
        <strain evidence="2">SOSP1-1</strain>
    </source>
</reference>
<dbReference type="AlphaFoldDB" id="A0A8J3I6R5"/>
<dbReference type="EMBL" id="BNJF01000002">
    <property type="protein sequence ID" value="GHO46459.1"/>
    <property type="molecule type" value="Genomic_DNA"/>
</dbReference>
<dbReference type="InterPro" id="IPR001509">
    <property type="entry name" value="Epimerase_deHydtase"/>
</dbReference>
<protein>
    <submittedName>
        <fullName evidence="2">Epimerase</fullName>
    </submittedName>
</protein>
<proteinExistence type="predicted"/>
<evidence type="ECO:0000313" key="3">
    <source>
        <dbReference type="Proteomes" id="UP000612362"/>
    </source>
</evidence>
<sequence length="319" mass="35090">MSTENQLHVIFGTGPVGVSLAEELIARGKHVRLVNRSGKGNVPEGAELVAGDASKLATAQEVSQGAEVIYNATHAPYETWPEILPRLQENMIESAAAFGAKLVVIDTLYLYGETHGRPMTENTPHVATSRKGRLRAQLAWGYLQAHRVGKIRVALGRAADFFGPSVLNSTLGQFVFPGALKGEPVLALGDIDLPHSYSYMPDIARGLATLGENDEALGKEWLLPVVPAVSTREVLKLISEELGYPLGIFTVDSIEKAREQRIFDETFVSEYEELFYQYKEPQIVDSHAIEEAFGLRATPLKEALSTTIRWYKKQAGEDR</sequence>
<gene>
    <name evidence="2" type="ORF">KSX_46220</name>
</gene>